<proteinExistence type="predicted"/>
<protein>
    <submittedName>
        <fullName evidence="2">Uncharacterized protein</fullName>
    </submittedName>
</protein>
<name>A0A450WQI4_9GAMM</name>
<sequence length="181" mass="19920">MIPGNDVYPLQLALACVGQWPQPKLLAGGLSIVRGNPGSASILLALSMPPGRRRSQQSIASPKHSRAHVNCRRGIAYRQSAHKTWISTASLQFLLCSTLSRRQKRTKVIKAPPSPYCSPFPRRPCSRPPRRIPVPCRTAGSSMVPSTRQSMDASLQGQVGRIEPRPKELETTMDFTGRQNL</sequence>
<accession>A0A450WQI4</accession>
<feature type="region of interest" description="Disordered" evidence="1">
    <location>
        <begin position="136"/>
        <end position="159"/>
    </location>
</feature>
<evidence type="ECO:0000313" key="2">
    <source>
        <dbReference type="EMBL" id="VFK19312.1"/>
    </source>
</evidence>
<organism evidence="2">
    <name type="scientific">Candidatus Kentrum sp. LFY</name>
    <dbReference type="NCBI Taxonomy" id="2126342"/>
    <lineage>
        <taxon>Bacteria</taxon>
        <taxon>Pseudomonadati</taxon>
        <taxon>Pseudomonadota</taxon>
        <taxon>Gammaproteobacteria</taxon>
        <taxon>Candidatus Kentrum</taxon>
    </lineage>
</organism>
<gene>
    <name evidence="2" type="ORF">BECKLFY1418C_GA0070996_105614</name>
</gene>
<evidence type="ECO:0000256" key="1">
    <source>
        <dbReference type="SAM" id="MobiDB-lite"/>
    </source>
</evidence>
<dbReference type="EMBL" id="CAADFN010000056">
    <property type="protein sequence ID" value="VFK19312.1"/>
    <property type="molecule type" value="Genomic_DNA"/>
</dbReference>
<dbReference type="AlphaFoldDB" id="A0A450WQI4"/>
<reference evidence="2" key="1">
    <citation type="submission" date="2019-02" db="EMBL/GenBank/DDBJ databases">
        <authorList>
            <person name="Gruber-Vodicka R. H."/>
            <person name="Seah K. B. B."/>
        </authorList>
    </citation>
    <scope>NUCLEOTIDE SEQUENCE</scope>
    <source>
        <strain evidence="2">BECK_BY7</strain>
    </source>
</reference>
<feature type="compositionally biased region" description="Polar residues" evidence="1">
    <location>
        <begin position="139"/>
        <end position="157"/>
    </location>
</feature>